<gene>
    <name evidence="2" type="ORF">EJB05_49641</name>
</gene>
<dbReference type="AlphaFoldDB" id="A0A5J9T628"/>
<dbReference type="EMBL" id="RWGY01000051">
    <property type="protein sequence ID" value="TVU06428.1"/>
    <property type="molecule type" value="Genomic_DNA"/>
</dbReference>
<keyword evidence="3" id="KW-1185">Reference proteome</keyword>
<dbReference type="GO" id="GO:0009555">
    <property type="term" value="P:pollen development"/>
    <property type="evidence" value="ECO:0007669"/>
    <property type="project" value="TreeGrafter"/>
</dbReference>
<name>A0A5J9T628_9POAL</name>
<dbReference type="Gramene" id="TVU06428">
    <property type="protein sequence ID" value="TVU06428"/>
    <property type="gene ID" value="EJB05_49641"/>
</dbReference>
<feature type="domain" description="BURP" evidence="1">
    <location>
        <begin position="1"/>
        <end position="91"/>
    </location>
</feature>
<dbReference type="Proteomes" id="UP000324897">
    <property type="component" value="Unassembled WGS sequence"/>
</dbReference>
<accession>A0A5J9T628</accession>
<comment type="caution">
    <text evidence="2">The sequence shown here is derived from an EMBL/GenBank/DDBJ whole genome shotgun (WGS) entry which is preliminary data.</text>
</comment>
<reference evidence="2 3" key="1">
    <citation type="journal article" date="2019" name="Sci. Rep.">
        <title>A high-quality genome of Eragrostis curvula grass provides insights into Poaceae evolution and supports new strategies to enhance forage quality.</title>
        <authorList>
            <person name="Carballo J."/>
            <person name="Santos B.A.C.M."/>
            <person name="Zappacosta D."/>
            <person name="Garbus I."/>
            <person name="Selva J.P."/>
            <person name="Gallo C.A."/>
            <person name="Diaz A."/>
            <person name="Albertini E."/>
            <person name="Caccamo M."/>
            <person name="Echenique V."/>
        </authorList>
    </citation>
    <scope>NUCLEOTIDE SEQUENCE [LARGE SCALE GENOMIC DNA]</scope>
    <source>
        <strain evidence="3">cv. Victoria</strain>
        <tissue evidence="2">Leaf</tissue>
    </source>
</reference>
<dbReference type="PROSITE" id="PS51277">
    <property type="entry name" value="BURP"/>
    <property type="match status" value="1"/>
</dbReference>
<feature type="non-terminal residue" evidence="2">
    <location>
        <position position="1"/>
    </location>
</feature>
<dbReference type="InterPro" id="IPR044816">
    <property type="entry name" value="BURP"/>
</dbReference>
<evidence type="ECO:0000313" key="3">
    <source>
        <dbReference type="Proteomes" id="UP000324897"/>
    </source>
</evidence>
<dbReference type="PANTHER" id="PTHR31236">
    <property type="entry name" value="BURP DOMAIN PROTEIN USPL1-LIKE"/>
    <property type="match status" value="1"/>
</dbReference>
<sequence length="91" mass="9252">MLVRPRPSSCRVTSRTPAALARLGVAAGSAAAAEMERTLGMCETPSLAGEAKFCATSLEALLEDAMAGLGTRDVVPVTSPSLPRSGAPLQP</sequence>
<organism evidence="2 3">
    <name type="scientific">Eragrostis curvula</name>
    <name type="common">weeping love grass</name>
    <dbReference type="NCBI Taxonomy" id="38414"/>
    <lineage>
        <taxon>Eukaryota</taxon>
        <taxon>Viridiplantae</taxon>
        <taxon>Streptophyta</taxon>
        <taxon>Embryophyta</taxon>
        <taxon>Tracheophyta</taxon>
        <taxon>Spermatophyta</taxon>
        <taxon>Magnoliopsida</taxon>
        <taxon>Liliopsida</taxon>
        <taxon>Poales</taxon>
        <taxon>Poaceae</taxon>
        <taxon>PACMAD clade</taxon>
        <taxon>Chloridoideae</taxon>
        <taxon>Eragrostideae</taxon>
        <taxon>Eragrostidinae</taxon>
        <taxon>Eragrostis</taxon>
    </lineage>
</organism>
<dbReference type="Pfam" id="PF03181">
    <property type="entry name" value="BURP"/>
    <property type="match status" value="1"/>
</dbReference>
<dbReference type="InterPro" id="IPR004873">
    <property type="entry name" value="BURP_dom"/>
</dbReference>
<evidence type="ECO:0000313" key="2">
    <source>
        <dbReference type="EMBL" id="TVU06428.1"/>
    </source>
</evidence>
<protein>
    <recommendedName>
        <fullName evidence="1">BURP domain-containing protein</fullName>
    </recommendedName>
</protein>
<dbReference type="PANTHER" id="PTHR31236:SF10">
    <property type="entry name" value="BURP DOMAIN-CONTAINING PROTEIN 13"/>
    <property type="match status" value="1"/>
</dbReference>
<evidence type="ECO:0000259" key="1">
    <source>
        <dbReference type="PROSITE" id="PS51277"/>
    </source>
</evidence>
<proteinExistence type="predicted"/>
<dbReference type="OrthoDB" id="654134at2759"/>